<reference evidence="3 4" key="2">
    <citation type="submission" date="2024-07" db="EMBL/GenBank/DDBJ databases">
        <authorList>
            <person name="Akdeniz Z."/>
        </authorList>
    </citation>
    <scope>NUCLEOTIDE SEQUENCE [LARGE SCALE GENOMIC DNA]</scope>
</reference>
<sequence>MLKLPAVVCDHGTGYTKLGFAGQQLPSFMFPTCVTKSANSFLSDLTYKSGQDAVDSGQNVIYPLQNGIIQNWDALQQLQFDCFNKFLHITPQEHEIILTEPPMNSPENRERLSEIMFESFNFKGMFIGAQALFAIFSKAWDNQNNLEHTGICLDIGDGVSHVIPVYEGYVMQHAVQSVPIAGKAITQFVQDMLSRREKIQTDIQQKIAKIVKEKYCYCANQALAMEFMDFQPIVNQNVCGVNIDIGQEAFIAPEIFFDPSIYSKIHETSIAQIVFNSIQHCPIDCRKTMYENIYLSGGSTILKGFSQRLQNDIQAIVDSKNLRGITVNVKSHGLQRTAVFSGASIFGAKPEFKDVVLSKQRYQEEGKNCAREFSLVKRSE</sequence>
<dbReference type="PANTHER" id="PTHR11937">
    <property type="entry name" value="ACTIN"/>
    <property type="match status" value="1"/>
</dbReference>
<dbReference type="Pfam" id="PF00022">
    <property type="entry name" value="Actin"/>
    <property type="match status" value="1"/>
</dbReference>
<dbReference type="Gene3D" id="3.30.420.40">
    <property type="match status" value="2"/>
</dbReference>
<keyword evidence="4" id="KW-1185">Reference proteome</keyword>
<proteinExistence type="inferred from homology"/>
<reference evidence="2" key="1">
    <citation type="submission" date="2023-06" db="EMBL/GenBank/DDBJ databases">
        <authorList>
            <person name="Kurt Z."/>
        </authorList>
    </citation>
    <scope>NUCLEOTIDE SEQUENCE</scope>
</reference>
<gene>
    <name evidence="2" type="ORF">HINF_LOCUS57690</name>
    <name evidence="3" type="ORF">HINF_LOCUS67267</name>
</gene>
<dbReference type="Gene3D" id="3.90.640.10">
    <property type="entry name" value="Actin, Chain A, domain 4"/>
    <property type="match status" value="1"/>
</dbReference>
<comment type="caution">
    <text evidence="2">The sequence shown here is derived from an EMBL/GenBank/DDBJ whole genome shotgun (WGS) entry which is preliminary data.</text>
</comment>
<protein>
    <submittedName>
        <fullName evidence="2">Actin</fullName>
    </submittedName>
</protein>
<evidence type="ECO:0000256" key="1">
    <source>
        <dbReference type="RuleBase" id="RU000487"/>
    </source>
</evidence>
<dbReference type="Proteomes" id="UP001642409">
    <property type="component" value="Unassembled WGS sequence"/>
</dbReference>
<evidence type="ECO:0000313" key="4">
    <source>
        <dbReference type="Proteomes" id="UP001642409"/>
    </source>
</evidence>
<evidence type="ECO:0000313" key="2">
    <source>
        <dbReference type="EMBL" id="CAI9970045.1"/>
    </source>
</evidence>
<evidence type="ECO:0000313" key="3">
    <source>
        <dbReference type="EMBL" id="CAL6094014.1"/>
    </source>
</evidence>
<dbReference type="EMBL" id="CATOUU010001067">
    <property type="protein sequence ID" value="CAI9970045.1"/>
    <property type="molecule type" value="Genomic_DNA"/>
</dbReference>
<dbReference type="InterPro" id="IPR043129">
    <property type="entry name" value="ATPase_NBD"/>
</dbReference>
<dbReference type="SUPFAM" id="SSF53067">
    <property type="entry name" value="Actin-like ATPase domain"/>
    <property type="match status" value="2"/>
</dbReference>
<name>A0AA86USJ1_9EUKA</name>
<organism evidence="2">
    <name type="scientific">Hexamita inflata</name>
    <dbReference type="NCBI Taxonomy" id="28002"/>
    <lineage>
        <taxon>Eukaryota</taxon>
        <taxon>Metamonada</taxon>
        <taxon>Diplomonadida</taxon>
        <taxon>Hexamitidae</taxon>
        <taxon>Hexamitinae</taxon>
        <taxon>Hexamita</taxon>
    </lineage>
</organism>
<dbReference type="EMBL" id="CAXDID020000462">
    <property type="protein sequence ID" value="CAL6094014.1"/>
    <property type="molecule type" value="Genomic_DNA"/>
</dbReference>
<accession>A0AA86USJ1</accession>
<dbReference type="AlphaFoldDB" id="A0AA86USJ1"/>
<dbReference type="FunFam" id="3.30.420.40:FF:000050">
    <property type="entry name" value="Actin, alpha skeletal muscle"/>
    <property type="match status" value="1"/>
</dbReference>
<dbReference type="InterPro" id="IPR004000">
    <property type="entry name" value="Actin"/>
</dbReference>
<dbReference type="SMART" id="SM00268">
    <property type="entry name" value="ACTIN"/>
    <property type="match status" value="1"/>
</dbReference>
<comment type="similarity">
    <text evidence="1">Belongs to the actin family.</text>
</comment>
<dbReference type="PRINTS" id="PR00190">
    <property type="entry name" value="ACTIN"/>
</dbReference>